<dbReference type="SUPFAM" id="SSF51569">
    <property type="entry name" value="Aldolase"/>
    <property type="match status" value="1"/>
</dbReference>
<dbReference type="VEuPathDB" id="VectorBase:PPAI003490"/>
<reference evidence="1" key="1">
    <citation type="submission" date="2022-08" db="UniProtKB">
        <authorList>
            <consortium name="EnsemblMetazoa"/>
        </authorList>
    </citation>
    <scope>IDENTIFICATION</scope>
    <source>
        <strain evidence="1">Israel</strain>
    </source>
</reference>
<evidence type="ECO:0000313" key="1">
    <source>
        <dbReference type="EnsemblMetazoa" id="PPAI003490-PA"/>
    </source>
</evidence>
<name>A0A1B0D7G7_PHLPP</name>
<dbReference type="InterPro" id="IPR013132">
    <property type="entry name" value="PseI/NeuA/B-like_N"/>
</dbReference>
<dbReference type="SUPFAM" id="SSF51269">
    <property type="entry name" value="AFP III-like domain"/>
    <property type="match status" value="1"/>
</dbReference>
<dbReference type="PANTHER" id="PTHR42966:SF1">
    <property type="entry name" value="SIALIC ACID SYNTHASE"/>
    <property type="match status" value="1"/>
</dbReference>
<dbReference type="CTD" id="54187"/>
<dbReference type="Proteomes" id="UP000092462">
    <property type="component" value="Unassembled WGS sequence"/>
</dbReference>
<dbReference type="AlphaFoldDB" id="A0A1B0D7G7"/>
<dbReference type="InterPro" id="IPR057736">
    <property type="entry name" value="SAF_PseI/NeuA/NeuB"/>
</dbReference>
<dbReference type="InterPro" id="IPR006190">
    <property type="entry name" value="SAF_AFP_Neu5Ac"/>
</dbReference>
<dbReference type="RefSeq" id="XP_055704684.1">
    <property type="nucleotide sequence ID" value="XM_055848709.1"/>
</dbReference>
<dbReference type="EnsemblMetazoa" id="PPAI003490-RA">
    <property type="protein sequence ID" value="PPAI003490-PA"/>
    <property type="gene ID" value="PPAI003490"/>
</dbReference>
<dbReference type="Gene3D" id="3.90.1210.10">
    <property type="entry name" value="Antifreeze-like/N-acetylneuraminic acid synthase C-terminal domain"/>
    <property type="match status" value="1"/>
</dbReference>
<protein>
    <submittedName>
        <fullName evidence="1">Uncharacterized protein</fullName>
    </submittedName>
</protein>
<proteinExistence type="predicted"/>
<dbReference type="Pfam" id="PF08666">
    <property type="entry name" value="SAF"/>
    <property type="match status" value="1"/>
</dbReference>
<dbReference type="InterPro" id="IPR051690">
    <property type="entry name" value="PseI-like"/>
</dbReference>
<sequence length="388" mass="43398">MELRVSDKVLGGDNPCFIVAEIGQNHQGDVNLAKDLILKAKDCGVDCVKFQRSNLNAKFTKSALYKPYNSSNSFGATYGDHKRFLEFSDEDFKELKSYSEENGLIFSASAMDEVSLEELLGMGVPFVKIGSGDSNNFPLLIKARDSGRPLIISTGMRNQETIERIYSLMDNKPFGLLHCVSAYPTAPQDANLQLIREYQNQFPKAIIGYSGHEIGQTISLAAVAMGAKILERHFTVDRALKGSDHKCSLEPQEMAELVINVRKLEGFLKGTKLYESCEIISALKTLGIVQIRNSLEIQGIQEDLEKAMKGEKQRRLLQCEKDCFQKLGKSLVYSRDIDANEVLTEKDLAIKVSQPKGLEPEIMDRIVGKTLYKSVQFETPVEDQHFQP</sequence>
<dbReference type="OrthoDB" id="9928645at2759"/>
<keyword evidence="2" id="KW-1185">Reference proteome</keyword>
<accession>A0A1B0D7G7</accession>
<dbReference type="GeneID" id="129802692"/>
<evidence type="ECO:0000313" key="2">
    <source>
        <dbReference type="Proteomes" id="UP000092462"/>
    </source>
</evidence>
<dbReference type="EMBL" id="AJVK01012426">
    <property type="status" value="NOT_ANNOTATED_CDS"/>
    <property type="molecule type" value="Genomic_DNA"/>
</dbReference>
<dbReference type="KEGG" id="ppap:129802692"/>
<dbReference type="GO" id="GO:0016051">
    <property type="term" value="P:carbohydrate biosynthetic process"/>
    <property type="evidence" value="ECO:0007669"/>
    <property type="project" value="InterPro"/>
</dbReference>
<organism evidence="1 2">
    <name type="scientific">Phlebotomus papatasi</name>
    <name type="common">Sandfly</name>
    <dbReference type="NCBI Taxonomy" id="29031"/>
    <lineage>
        <taxon>Eukaryota</taxon>
        <taxon>Metazoa</taxon>
        <taxon>Ecdysozoa</taxon>
        <taxon>Arthropoda</taxon>
        <taxon>Hexapoda</taxon>
        <taxon>Insecta</taxon>
        <taxon>Pterygota</taxon>
        <taxon>Neoptera</taxon>
        <taxon>Endopterygota</taxon>
        <taxon>Diptera</taxon>
        <taxon>Nematocera</taxon>
        <taxon>Psychodoidea</taxon>
        <taxon>Psychodidae</taxon>
        <taxon>Phlebotomus</taxon>
        <taxon>Phlebotomus</taxon>
    </lineage>
</organism>
<dbReference type="InterPro" id="IPR036732">
    <property type="entry name" value="AFP_Neu5c_C_sf"/>
</dbReference>
<dbReference type="GO" id="GO:0047444">
    <property type="term" value="F:N-acylneuraminate-9-phosphate synthase activity"/>
    <property type="evidence" value="ECO:0007669"/>
    <property type="project" value="TreeGrafter"/>
</dbReference>
<dbReference type="Pfam" id="PF03102">
    <property type="entry name" value="NeuB"/>
    <property type="match status" value="1"/>
</dbReference>
<dbReference type="Gene3D" id="3.20.20.70">
    <property type="entry name" value="Aldolase class I"/>
    <property type="match status" value="1"/>
</dbReference>
<dbReference type="PROSITE" id="PS50844">
    <property type="entry name" value="AFP_LIKE"/>
    <property type="match status" value="1"/>
</dbReference>
<dbReference type="InterPro" id="IPR013785">
    <property type="entry name" value="Aldolase_TIM"/>
</dbReference>
<dbReference type="CDD" id="cd11615">
    <property type="entry name" value="SAF_NeuB_like"/>
    <property type="match status" value="1"/>
</dbReference>
<dbReference type="PANTHER" id="PTHR42966">
    <property type="entry name" value="N-ACETYLNEURAMINATE SYNTHASE"/>
    <property type="match status" value="1"/>
</dbReference>
<dbReference type="InterPro" id="IPR013974">
    <property type="entry name" value="SAF"/>
</dbReference>
<dbReference type="VEuPathDB" id="VectorBase:PPAPM1_005425"/>